<keyword evidence="3" id="KW-1185">Reference proteome</keyword>
<dbReference type="RefSeq" id="WP_054287748.1">
    <property type="nucleotide sequence ID" value="NZ_CP012752.1"/>
</dbReference>
<gene>
    <name evidence="2" type="ORF">AOZ06_01475</name>
</gene>
<dbReference type="EMBL" id="CP012752">
    <property type="protein sequence ID" value="ALG05768.1"/>
    <property type="molecule type" value="Genomic_DNA"/>
</dbReference>
<dbReference type="KEGG" id="kphy:AOZ06_01475"/>
<evidence type="ECO:0000313" key="3">
    <source>
        <dbReference type="Proteomes" id="UP000063699"/>
    </source>
</evidence>
<evidence type="ECO:0000256" key="1">
    <source>
        <dbReference type="SAM" id="Phobius"/>
    </source>
</evidence>
<dbReference type="AlphaFoldDB" id="A0A0N9HUT9"/>
<keyword evidence="1" id="KW-0812">Transmembrane</keyword>
<dbReference type="Proteomes" id="UP000063699">
    <property type="component" value="Chromosome"/>
</dbReference>
<reference evidence="2 3" key="1">
    <citation type="submission" date="2015-07" db="EMBL/GenBank/DDBJ databases">
        <title>Genome sequencing of Kibdelosporangium phytohabitans.</title>
        <authorList>
            <person name="Qin S."/>
            <person name="Xing K."/>
        </authorList>
    </citation>
    <scope>NUCLEOTIDE SEQUENCE [LARGE SCALE GENOMIC DNA]</scope>
    <source>
        <strain evidence="2 3">KLBMP1111</strain>
    </source>
</reference>
<keyword evidence="1" id="KW-0472">Membrane</keyword>
<feature type="transmembrane region" description="Helical" evidence="1">
    <location>
        <begin position="20"/>
        <end position="48"/>
    </location>
</feature>
<proteinExistence type="predicted"/>
<accession>A0A0N9HUT9</accession>
<evidence type="ECO:0000313" key="2">
    <source>
        <dbReference type="EMBL" id="ALG05768.1"/>
    </source>
</evidence>
<organism evidence="2 3">
    <name type="scientific">Kibdelosporangium phytohabitans</name>
    <dbReference type="NCBI Taxonomy" id="860235"/>
    <lineage>
        <taxon>Bacteria</taxon>
        <taxon>Bacillati</taxon>
        <taxon>Actinomycetota</taxon>
        <taxon>Actinomycetes</taxon>
        <taxon>Pseudonocardiales</taxon>
        <taxon>Pseudonocardiaceae</taxon>
        <taxon>Kibdelosporangium</taxon>
    </lineage>
</organism>
<name>A0A0N9HUT9_9PSEU</name>
<keyword evidence="1" id="KW-1133">Transmembrane helix</keyword>
<sequence length="79" mass="8407">MSSLSTHSPSFRPHAVRTVTVGFFVCLLILLGFLVPFWIVLVVGFGLVCAGRGVSALRAASRKVDQILAEELPPNGRAG</sequence>
<protein>
    <submittedName>
        <fullName evidence="2">Uncharacterized protein</fullName>
    </submittedName>
</protein>